<keyword evidence="1" id="KW-0732">Signal</keyword>
<feature type="signal peptide" evidence="1">
    <location>
        <begin position="1"/>
        <end position="26"/>
    </location>
</feature>
<dbReference type="SUPFAM" id="SSF56935">
    <property type="entry name" value="Porins"/>
    <property type="match status" value="1"/>
</dbReference>
<sequence length="409" mass="46412">MQFETARRICWVMIILLVSLPLSVQAADLSIVPQIDVGAKYDSNINFNFVGRQHDFIFNTTPSVDFNYASETTKLTGHLGLDGQVYVNHSNLDIINQYYRLLGSQQVAPRLALNFKGSYTLDSTLNEEISTSGFVMNRSRRQAFDAAPGFAFNLTERATLQATYDFNRVNYQSPRYVDYTSQTVNLGLNYLLKNAKTTVSGVYLLRFIEYPAIENFYRNMGTYLGVSHQFSEDWSASAFAGLNYNWLTSQTAVLSFGNLAAFVQLRQVKLQTFTVTPYLNFSAKRHWPKTDFVFGYTLDQSPSGSGTINQFHNGSATISRRLTERLTGSLGGNLYYSISSSPGSNYNNVILYLTPGLNYKLTEKFSLNGSYTYGWRDDLSGNRTIGPQTVSRNLVWLYLRYTNQFHYQR</sequence>
<evidence type="ECO:0000313" key="2">
    <source>
        <dbReference type="EMBL" id="HHS29198.1"/>
    </source>
</evidence>
<reference evidence="2" key="1">
    <citation type="journal article" date="2020" name="mSystems">
        <title>Genome- and Community-Level Interaction Insights into Carbon Utilization and Element Cycling Functions of Hydrothermarchaeota in Hydrothermal Sediment.</title>
        <authorList>
            <person name="Zhou Z."/>
            <person name="Liu Y."/>
            <person name="Xu W."/>
            <person name="Pan J."/>
            <person name="Luo Z.H."/>
            <person name="Li M."/>
        </authorList>
    </citation>
    <scope>NUCLEOTIDE SEQUENCE [LARGE SCALE GENOMIC DNA]</scope>
    <source>
        <strain evidence="2">SpSt-767</strain>
    </source>
</reference>
<proteinExistence type="predicted"/>
<gene>
    <name evidence="2" type="ORF">ENV52_05790</name>
</gene>
<organism evidence="2">
    <name type="scientific">Desulfobacca acetoxidans</name>
    <dbReference type="NCBI Taxonomy" id="60893"/>
    <lineage>
        <taxon>Bacteria</taxon>
        <taxon>Pseudomonadati</taxon>
        <taxon>Thermodesulfobacteriota</taxon>
        <taxon>Desulfobaccia</taxon>
        <taxon>Desulfobaccales</taxon>
        <taxon>Desulfobaccaceae</taxon>
        <taxon>Desulfobacca</taxon>
    </lineage>
</organism>
<protein>
    <recommendedName>
        <fullName evidence="3">PEP-CTERM system associated protein</fullName>
    </recommendedName>
</protein>
<feature type="chain" id="PRO_5031316146" description="PEP-CTERM system associated protein" evidence="1">
    <location>
        <begin position="27"/>
        <end position="409"/>
    </location>
</feature>
<dbReference type="AlphaFoldDB" id="A0A7V6DPG1"/>
<evidence type="ECO:0000256" key="1">
    <source>
        <dbReference type="SAM" id="SignalP"/>
    </source>
</evidence>
<name>A0A7V6DPG1_9BACT</name>
<accession>A0A7V6DPG1</accession>
<comment type="caution">
    <text evidence="2">The sequence shown here is derived from an EMBL/GenBank/DDBJ whole genome shotgun (WGS) entry which is preliminary data.</text>
</comment>
<evidence type="ECO:0008006" key="3">
    <source>
        <dbReference type="Google" id="ProtNLM"/>
    </source>
</evidence>
<dbReference type="EMBL" id="DTGR01000091">
    <property type="protein sequence ID" value="HHS29198.1"/>
    <property type="molecule type" value="Genomic_DNA"/>
</dbReference>